<accession>A0A0F9KPY1</accession>
<dbReference type="AlphaFoldDB" id="A0A0F9KPY1"/>
<evidence type="ECO:0000313" key="1">
    <source>
        <dbReference type="EMBL" id="KKM76821.1"/>
    </source>
</evidence>
<protein>
    <submittedName>
        <fullName evidence="1">Uncharacterized protein</fullName>
    </submittedName>
</protein>
<sequence>MCLNRPKKKIGTFKTGFITVRKSTNKSKYEFINLYYTKWNDITKPSPRVIIDTHAGTGQVVLIKESPLLRTIETEINYGSPMLAILKTLLISNNLVIILNEASKKNYLLLEKCMKAIKRRGLPVFEEIQERVRFRSLKTNRPNLQRRKKKLKFPNSFNSKTPRGFQRVWIKSKADILLNRNKIEDSIDDIFSEYINIIDKRTNKMPKGLFLVDPCGMVSWNKVILKICERSNKLEGTELILNWSWEVIARTINTISKNSTLSEIYGIPLENIDKEFQGLDIENMEEFKNIYIKQLEEYFKHVVEVGVPKDRRLRPKLSPYRKYFLIFCTNNKSALSLARYQLKKIEKNVRGNIRKINYYFQDNL</sequence>
<gene>
    <name evidence="1" type="ORF">LCGC14_1376260</name>
</gene>
<reference evidence="1" key="1">
    <citation type="journal article" date="2015" name="Nature">
        <title>Complex archaea that bridge the gap between prokaryotes and eukaryotes.</title>
        <authorList>
            <person name="Spang A."/>
            <person name="Saw J.H."/>
            <person name="Jorgensen S.L."/>
            <person name="Zaremba-Niedzwiedzka K."/>
            <person name="Martijn J."/>
            <person name="Lind A.E."/>
            <person name="van Eijk R."/>
            <person name="Schleper C."/>
            <person name="Guy L."/>
            <person name="Ettema T.J."/>
        </authorList>
    </citation>
    <scope>NUCLEOTIDE SEQUENCE</scope>
</reference>
<comment type="caution">
    <text evidence="1">The sequence shown here is derived from an EMBL/GenBank/DDBJ whole genome shotgun (WGS) entry which is preliminary data.</text>
</comment>
<name>A0A0F9KPY1_9ZZZZ</name>
<organism evidence="1">
    <name type="scientific">marine sediment metagenome</name>
    <dbReference type="NCBI Taxonomy" id="412755"/>
    <lineage>
        <taxon>unclassified sequences</taxon>
        <taxon>metagenomes</taxon>
        <taxon>ecological metagenomes</taxon>
    </lineage>
</organism>
<proteinExistence type="predicted"/>
<dbReference type="EMBL" id="LAZR01008740">
    <property type="protein sequence ID" value="KKM76821.1"/>
    <property type="molecule type" value="Genomic_DNA"/>
</dbReference>